<comment type="subcellular location">
    <subcellularLocation>
        <location evidence="1">Membrane</location>
        <topology evidence="1">Multi-pass membrane protein</topology>
    </subcellularLocation>
</comment>
<reference evidence="7 8" key="1">
    <citation type="journal article" date="2011" name="Stand. Genomic Sci.">
        <title>Complete genome sequence of Haliscomenobacter hydrossis type strain (O).</title>
        <authorList>
            <consortium name="US DOE Joint Genome Institute (JGI-PGF)"/>
            <person name="Daligault H."/>
            <person name="Lapidus A."/>
            <person name="Zeytun A."/>
            <person name="Nolan M."/>
            <person name="Lucas S."/>
            <person name="Del Rio T.G."/>
            <person name="Tice H."/>
            <person name="Cheng J.F."/>
            <person name="Tapia R."/>
            <person name="Han C."/>
            <person name="Goodwin L."/>
            <person name="Pitluck S."/>
            <person name="Liolios K."/>
            <person name="Pagani I."/>
            <person name="Ivanova N."/>
            <person name="Huntemann M."/>
            <person name="Mavromatis K."/>
            <person name="Mikhailova N."/>
            <person name="Pati A."/>
            <person name="Chen A."/>
            <person name="Palaniappan K."/>
            <person name="Land M."/>
            <person name="Hauser L."/>
            <person name="Brambilla E.M."/>
            <person name="Rohde M."/>
            <person name="Verbarg S."/>
            <person name="Goker M."/>
            <person name="Bristow J."/>
            <person name="Eisen J.A."/>
            <person name="Markowitz V."/>
            <person name="Hugenholtz P."/>
            <person name="Kyrpides N.C."/>
            <person name="Klenk H.P."/>
            <person name="Woyke T."/>
        </authorList>
    </citation>
    <scope>NUCLEOTIDE SEQUENCE [LARGE SCALE GENOMIC DNA]</scope>
    <source>
        <strain evidence="8">ATCC 27775 / DSM 1100 / LMG 10767 / O</strain>
    </source>
</reference>
<dbReference type="Proteomes" id="UP000008461">
    <property type="component" value="Chromosome"/>
</dbReference>
<evidence type="ECO:0000256" key="2">
    <source>
        <dbReference type="ARBA" id="ARBA00022692"/>
    </source>
</evidence>
<dbReference type="Pfam" id="PF04932">
    <property type="entry name" value="Wzy_C"/>
    <property type="match status" value="1"/>
</dbReference>
<accession>F4KPG5</accession>
<dbReference type="OrthoDB" id="1492360at2"/>
<feature type="transmembrane region" description="Helical" evidence="5">
    <location>
        <begin position="232"/>
        <end position="253"/>
    </location>
</feature>
<keyword evidence="3 5" id="KW-1133">Transmembrane helix</keyword>
<dbReference type="GO" id="GO:0016020">
    <property type="term" value="C:membrane"/>
    <property type="evidence" value="ECO:0007669"/>
    <property type="project" value="UniProtKB-SubCell"/>
</dbReference>
<feature type="transmembrane region" description="Helical" evidence="5">
    <location>
        <begin position="157"/>
        <end position="176"/>
    </location>
</feature>
<evidence type="ECO:0000256" key="1">
    <source>
        <dbReference type="ARBA" id="ARBA00004141"/>
    </source>
</evidence>
<dbReference type="AlphaFoldDB" id="F4KPG5"/>
<dbReference type="eggNOG" id="COG3307">
    <property type="taxonomic scope" value="Bacteria"/>
</dbReference>
<evidence type="ECO:0000259" key="6">
    <source>
        <dbReference type="Pfam" id="PF04932"/>
    </source>
</evidence>
<dbReference type="HOGENOM" id="CLU_054724_0_0_10"/>
<feature type="transmembrane region" description="Helical" evidence="5">
    <location>
        <begin position="7"/>
        <end position="25"/>
    </location>
</feature>
<evidence type="ECO:0000256" key="4">
    <source>
        <dbReference type="ARBA" id="ARBA00023136"/>
    </source>
</evidence>
<sequence length="405" mass="45959">MSQLRLYFTYLSCLALLIGLVVSPYLQSMSLFGFAIAAVWEAVATRSTLKEQWKAFWQRPDFWVFGLHFGIVLLGAWSVQDLDFWQERLRIKLPFLVLPLAFFFMPKFSPRQYMGLLYLLVIVLSLTSLGILINYNLHFEEIQLLIKQGQSMPMPTNHIRFSLLLAIGIIAAGYLYTQGYYWKKEQERQWIAGMGLFLFVFIHVLSVRSGIAALYLAIFVLGLRYAWVSKRYWLGLAVIVALCTLPVLGYFLLPSFKMKIDYALYDLRMRQSGQGTMLSDSERMTTLKVGWNIFKAAPLLGVGAGNLDQAVAFQYQAHFPNAARVMMPHNQFLYVAAGSGLVGLALFCVAIFVPLLYGRNYQDWLFLGSYVVIFASLLVEATLENAMGVALACFFLLMGMKEKSA</sequence>
<evidence type="ECO:0000256" key="5">
    <source>
        <dbReference type="SAM" id="Phobius"/>
    </source>
</evidence>
<feature type="domain" description="O-antigen ligase-related" evidence="6">
    <location>
        <begin position="196"/>
        <end position="348"/>
    </location>
</feature>
<dbReference type="PANTHER" id="PTHR37422">
    <property type="entry name" value="TEICHURONIC ACID BIOSYNTHESIS PROTEIN TUAE"/>
    <property type="match status" value="1"/>
</dbReference>
<feature type="transmembrane region" description="Helical" evidence="5">
    <location>
        <begin position="116"/>
        <end position="137"/>
    </location>
</feature>
<proteinExistence type="predicted"/>
<dbReference type="STRING" id="760192.Halhy_2034"/>
<keyword evidence="4 5" id="KW-0472">Membrane</keyword>
<reference key="2">
    <citation type="submission" date="2011-04" db="EMBL/GenBank/DDBJ databases">
        <title>Complete sequence of chromosome of Haliscomenobacter hydrossis DSM 1100.</title>
        <authorList>
            <consortium name="US DOE Joint Genome Institute (JGI-PGF)"/>
            <person name="Lucas S."/>
            <person name="Han J."/>
            <person name="Lapidus A."/>
            <person name="Bruce D."/>
            <person name="Goodwin L."/>
            <person name="Pitluck S."/>
            <person name="Peters L."/>
            <person name="Kyrpides N."/>
            <person name="Mavromatis K."/>
            <person name="Ivanova N."/>
            <person name="Ovchinnikova G."/>
            <person name="Pagani I."/>
            <person name="Daligault H."/>
            <person name="Detter J.C."/>
            <person name="Han C."/>
            <person name="Land M."/>
            <person name="Hauser L."/>
            <person name="Markowitz V."/>
            <person name="Cheng J.-F."/>
            <person name="Hugenholtz P."/>
            <person name="Woyke T."/>
            <person name="Wu D."/>
            <person name="Verbarg S."/>
            <person name="Frueling A."/>
            <person name="Brambilla E."/>
            <person name="Klenk H.-P."/>
            <person name="Eisen J.A."/>
        </authorList>
    </citation>
    <scope>NUCLEOTIDE SEQUENCE</scope>
    <source>
        <strain>DSM 1100</strain>
    </source>
</reference>
<dbReference type="RefSeq" id="WP_013764472.1">
    <property type="nucleotide sequence ID" value="NC_015510.1"/>
</dbReference>
<dbReference type="InterPro" id="IPR007016">
    <property type="entry name" value="O-antigen_ligase-rel_domated"/>
</dbReference>
<evidence type="ECO:0000256" key="3">
    <source>
        <dbReference type="ARBA" id="ARBA00022989"/>
    </source>
</evidence>
<evidence type="ECO:0000313" key="7">
    <source>
        <dbReference type="EMBL" id="AEE49919.1"/>
    </source>
</evidence>
<organism evidence="7 8">
    <name type="scientific">Haliscomenobacter hydrossis (strain ATCC 27775 / DSM 1100 / LMG 10767 / O)</name>
    <dbReference type="NCBI Taxonomy" id="760192"/>
    <lineage>
        <taxon>Bacteria</taxon>
        <taxon>Pseudomonadati</taxon>
        <taxon>Bacteroidota</taxon>
        <taxon>Saprospiria</taxon>
        <taxon>Saprospirales</taxon>
        <taxon>Haliscomenobacteraceae</taxon>
        <taxon>Haliscomenobacter</taxon>
    </lineage>
</organism>
<feature type="transmembrane region" description="Helical" evidence="5">
    <location>
        <begin position="91"/>
        <end position="109"/>
    </location>
</feature>
<gene>
    <name evidence="7" type="ordered locus">Halhy_2034</name>
</gene>
<evidence type="ECO:0000313" key="8">
    <source>
        <dbReference type="Proteomes" id="UP000008461"/>
    </source>
</evidence>
<feature type="transmembrane region" description="Helical" evidence="5">
    <location>
        <begin position="61"/>
        <end position="79"/>
    </location>
</feature>
<name>F4KPG5_HALH1</name>
<dbReference type="PANTHER" id="PTHR37422:SF13">
    <property type="entry name" value="LIPOPOLYSACCHARIDE BIOSYNTHESIS PROTEIN PA4999-RELATED"/>
    <property type="match status" value="1"/>
</dbReference>
<keyword evidence="2 5" id="KW-0812">Transmembrane</keyword>
<dbReference type="InterPro" id="IPR051533">
    <property type="entry name" value="WaaL-like"/>
</dbReference>
<dbReference type="KEGG" id="hhy:Halhy_2034"/>
<protein>
    <submittedName>
        <fullName evidence="7">O-antigen polymerase</fullName>
    </submittedName>
</protein>
<feature type="transmembrane region" description="Helical" evidence="5">
    <location>
        <begin position="369"/>
        <end position="397"/>
    </location>
</feature>
<feature type="transmembrane region" description="Helical" evidence="5">
    <location>
        <begin position="196"/>
        <end position="220"/>
    </location>
</feature>
<keyword evidence="8" id="KW-1185">Reference proteome</keyword>
<dbReference type="EMBL" id="CP002691">
    <property type="protein sequence ID" value="AEE49919.1"/>
    <property type="molecule type" value="Genomic_DNA"/>
</dbReference>
<feature type="transmembrane region" description="Helical" evidence="5">
    <location>
        <begin position="332"/>
        <end position="357"/>
    </location>
</feature>